<organism evidence="1 2">
    <name type="scientific">Alistipes indistinctus YIT 12060</name>
    <dbReference type="NCBI Taxonomy" id="742725"/>
    <lineage>
        <taxon>Bacteria</taxon>
        <taxon>Pseudomonadati</taxon>
        <taxon>Bacteroidota</taxon>
        <taxon>Bacteroidia</taxon>
        <taxon>Bacteroidales</taxon>
        <taxon>Rikenellaceae</taxon>
        <taxon>Alistipes</taxon>
    </lineage>
</organism>
<reference evidence="1 2" key="1">
    <citation type="submission" date="2011-08" db="EMBL/GenBank/DDBJ databases">
        <title>The Genome Sequence of Alistipes indistinctus YIT 12060.</title>
        <authorList>
            <consortium name="The Broad Institute Genome Sequencing Platform"/>
            <person name="Earl A."/>
            <person name="Ward D."/>
            <person name="Feldgarden M."/>
            <person name="Gevers D."/>
            <person name="Morotomi M."/>
            <person name="Young S.K."/>
            <person name="Zeng Q."/>
            <person name="Gargeya S."/>
            <person name="Fitzgerald M."/>
            <person name="Haas B."/>
            <person name="Abouelleil A."/>
            <person name="Alvarado L."/>
            <person name="Arachchi H.M."/>
            <person name="Berlin A."/>
            <person name="Brown A."/>
            <person name="Chapman S.B."/>
            <person name="Chen Z."/>
            <person name="Dunbar C."/>
            <person name="Freedman E."/>
            <person name="Gearin G."/>
            <person name="Gellesch M."/>
            <person name="Goldberg J."/>
            <person name="Griggs A."/>
            <person name="Gujja S."/>
            <person name="Heiman D."/>
            <person name="Howarth C."/>
            <person name="Larson L."/>
            <person name="Lui A."/>
            <person name="MacDonald P.J.P."/>
            <person name="Montmayeur A."/>
            <person name="Murphy C."/>
            <person name="Neiman D."/>
            <person name="Pearson M."/>
            <person name="Priest M."/>
            <person name="Roberts A."/>
            <person name="Saif S."/>
            <person name="Shea T."/>
            <person name="Shenoy N."/>
            <person name="Sisk P."/>
            <person name="Stolte C."/>
            <person name="Sykes S."/>
            <person name="Wortman J."/>
            <person name="Nusbaum C."/>
            <person name="Birren B."/>
        </authorList>
    </citation>
    <scope>NUCLEOTIDE SEQUENCE [LARGE SCALE GENOMIC DNA]</scope>
    <source>
        <strain evidence="1 2">YIT 12060</strain>
    </source>
</reference>
<dbReference type="HOGENOM" id="CLU_2191415_0_0_10"/>
<name>G5H8X9_9BACT</name>
<proteinExistence type="predicted"/>
<gene>
    <name evidence="1" type="ORF">HMPREF9450_02065</name>
</gene>
<evidence type="ECO:0000313" key="1">
    <source>
        <dbReference type="EMBL" id="EHB92016.1"/>
    </source>
</evidence>
<comment type="caution">
    <text evidence="1">The sequence shown here is derived from an EMBL/GenBank/DDBJ whole genome shotgun (WGS) entry which is preliminary data.</text>
</comment>
<dbReference type="EMBL" id="ADLD01000013">
    <property type="protein sequence ID" value="EHB92016.1"/>
    <property type="molecule type" value="Genomic_DNA"/>
</dbReference>
<dbReference type="AlphaFoldDB" id="G5H8X9"/>
<dbReference type="Proteomes" id="UP000006008">
    <property type="component" value="Unassembled WGS sequence"/>
</dbReference>
<accession>G5H8X9</accession>
<keyword evidence="2" id="KW-1185">Reference proteome</keyword>
<evidence type="ECO:0000313" key="2">
    <source>
        <dbReference type="Proteomes" id="UP000006008"/>
    </source>
</evidence>
<protein>
    <submittedName>
        <fullName evidence="1">Uncharacterized protein</fullName>
    </submittedName>
</protein>
<sequence length="108" mass="12789">METLAQSTKFIISINYYETDSASSMHKSYVEYEVTDEKGDLFYRVKQTRSMLMGNFDDPVRQFEMAMLGLPKKGKGGKNIRAYNRNRLGFIKKFWRRKMFAKKVYFIA</sequence>